<dbReference type="SUPFAM" id="SSF52540">
    <property type="entry name" value="P-loop containing nucleoside triphosphate hydrolases"/>
    <property type="match status" value="1"/>
</dbReference>
<feature type="coiled-coil region" evidence="1">
    <location>
        <begin position="364"/>
        <end position="391"/>
    </location>
</feature>
<evidence type="ECO:0008006" key="5">
    <source>
        <dbReference type="Google" id="ProtNLM"/>
    </source>
</evidence>
<comment type="caution">
    <text evidence="3">The sequence shown here is derived from an EMBL/GenBank/DDBJ whole genome shotgun (WGS) entry which is preliminary data.</text>
</comment>
<dbReference type="EMBL" id="BMIL01000009">
    <property type="protein sequence ID" value="GGC71405.1"/>
    <property type="molecule type" value="Genomic_DNA"/>
</dbReference>
<evidence type="ECO:0000313" key="4">
    <source>
        <dbReference type="Proteomes" id="UP000651668"/>
    </source>
</evidence>
<proteinExistence type="predicted"/>
<evidence type="ECO:0000256" key="1">
    <source>
        <dbReference type="SAM" id="Coils"/>
    </source>
</evidence>
<feature type="transmembrane region" description="Helical" evidence="2">
    <location>
        <begin position="453"/>
        <end position="476"/>
    </location>
</feature>
<dbReference type="AlphaFoldDB" id="A0A916UFT3"/>
<organism evidence="3 4">
    <name type="scientific">Pedobacter quisquiliarum</name>
    <dbReference type="NCBI Taxonomy" id="1834438"/>
    <lineage>
        <taxon>Bacteria</taxon>
        <taxon>Pseudomonadati</taxon>
        <taxon>Bacteroidota</taxon>
        <taxon>Sphingobacteriia</taxon>
        <taxon>Sphingobacteriales</taxon>
        <taxon>Sphingobacteriaceae</taxon>
        <taxon>Pedobacter</taxon>
    </lineage>
</organism>
<keyword evidence="1" id="KW-0175">Coiled coil</keyword>
<sequence length="714" mass="80824">MDIKLFLKLVNRYKWLLMIVPVIAATVTYFLTKNLPKKYRSEAQLSTGILDPSKKLVSSGATDFFAVSQQFSGIIEKLKAKKILDLLSYHLMIHDLQNSSRPFRSYSKQLDSLNEEQKIDLLNTIKARLSKKSILTLADNKGKYRLYDIINNMGYGEEDLADKIEISHVENSDFIDIGFVSENPDLSAYVVNTLAAEFIHNYSSDINTNQNVSLGVLDSLLKQKEAVMNEKNRALSEFKRTKGVLNLDEQSATVYAQISRYEVERTQALREIQSSRGAIAVIEGKLRGSDPYVRGSSRNDNQEIIRLKRQLENANASYIDNNFNARDQKKVDSLTRIISEKSARNIDENVLDPRTSKQGLVQQKLSLEIALQQAKSSIKTLDNQLSILRGRYKNMVPFDADIQNYQREADLATKEYMAALDIYNTNSAKQKLGLQLQIEQYGLSGNPEPSKEVLYIAGAGLSSVFLCFSFLLVLFVSDKSITTVSQLEQVTGSKAIGVINLIEGNDREVRSIWANKNKNINYQNFKDLLRSLRFEINSRLDERETKILGITSLVDGEGKTFLAYSLAYAFAMTGKKILLIADDQPLPTTGGKDLSISQNFQKFLIKKEVHVEDLITVMNKTTEKNSLFEIQNIKNLKSGFDVLRREFDLIIIDINSLGEMNITKEWLLFTEQTVCVYESGRALTNADKKFIEVINSHPGFIGWILNKYKSDEVA</sequence>
<dbReference type="GO" id="GO:0004713">
    <property type="term" value="F:protein tyrosine kinase activity"/>
    <property type="evidence" value="ECO:0007669"/>
    <property type="project" value="TreeGrafter"/>
</dbReference>
<dbReference type="RefSeq" id="WP_188627368.1">
    <property type="nucleotide sequence ID" value="NZ_BMIL01000009.1"/>
</dbReference>
<dbReference type="Gene3D" id="3.40.50.300">
    <property type="entry name" value="P-loop containing nucleotide triphosphate hydrolases"/>
    <property type="match status" value="1"/>
</dbReference>
<keyword evidence="4" id="KW-1185">Reference proteome</keyword>
<dbReference type="PANTHER" id="PTHR32309">
    <property type="entry name" value="TYROSINE-PROTEIN KINASE"/>
    <property type="match status" value="1"/>
</dbReference>
<protein>
    <recommendedName>
        <fullName evidence="5">Chromosome partitioning ATPase, Mrp family, contains Fe-S cluster</fullName>
    </recommendedName>
</protein>
<dbReference type="InterPro" id="IPR050445">
    <property type="entry name" value="Bact_polysacc_biosynth/exp"/>
</dbReference>
<dbReference type="GO" id="GO:0005886">
    <property type="term" value="C:plasma membrane"/>
    <property type="evidence" value="ECO:0007669"/>
    <property type="project" value="TreeGrafter"/>
</dbReference>
<keyword evidence="2" id="KW-1133">Transmembrane helix</keyword>
<evidence type="ECO:0000256" key="2">
    <source>
        <dbReference type="SAM" id="Phobius"/>
    </source>
</evidence>
<dbReference type="Proteomes" id="UP000651668">
    <property type="component" value="Unassembled WGS sequence"/>
</dbReference>
<name>A0A916UFT3_9SPHI</name>
<reference evidence="3" key="1">
    <citation type="journal article" date="2014" name="Int. J. Syst. Evol. Microbiol.">
        <title>Complete genome sequence of Corynebacterium casei LMG S-19264T (=DSM 44701T), isolated from a smear-ripened cheese.</title>
        <authorList>
            <consortium name="US DOE Joint Genome Institute (JGI-PGF)"/>
            <person name="Walter F."/>
            <person name="Albersmeier A."/>
            <person name="Kalinowski J."/>
            <person name="Ruckert C."/>
        </authorList>
    </citation>
    <scope>NUCLEOTIDE SEQUENCE</scope>
    <source>
        <strain evidence="3">CGMCC 1.15343</strain>
    </source>
</reference>
<reference evidence="3" key="2">
    <citation type="submission" date="2020-09" db="EMBL/GenBank/DDBJ databases">
        <authorList>
            <person name="Sun Q."/>
            <person name="Zhou Y."/>
        </authorList>
    </citation>
    <scope>NUCLEOTIDE SEQUENCE</scope>
    <source>
        <strain evidence="3">CGMCC 1.15343</strain>
    </source>
</reference>
<dbReference type="PANTHER" id="PTHR32309:SF13">
    <property type="entry name" value="FERRIC ENTEROBACTIN TRANSPORT PROTEIN FEPE"/>
    <property type="match status" value="1"/>
</dbReference>
<feature type="transmembrane region" description="Helical" evidence="2">
    <location>
        <begin position="12"/>
        <end position="31"/>
    </location>
</feature>
<evidence type="ECO:0000313" key="3">
    <source>
        <dbReference type="EMBL" id="GGC71405.1"/>
    </source>
</evidence>
<accession>A0A916UFT3</accession>
<dbReference type="InterPro" id="IPR027417">
    <property type="entry name" value="P-loop_NTPase"/>
</dbReference>
<gene>
    <name evidence="3" type="ORF">GCM10011387_26120</name>
</gene>
<keyword evidence="2" id="KW-0812">Transmembrane</keyword>
<keyword evidence="2" id="KW-0472">Membrane</keyword>